<dbReference type="InterPro" id="IPR017923">
    <property type="entry name" value="TFIIS_N"/>
</dbReference>
<proteinExistence type="predicted"/>
<comment type="subcellular location">
    <subcellularLocation>
        <location evidence="1 3">Nucleus</location>
    </subcellularLocation>
</comment>
<dbReference type="GO" id="GO:0005634">
    <property type="term" value="C:nucleus"/>
    <property type="evidence" value="ECO:0007669"/>
    <property type="project" value="UniProtKB-SubCell"/>
</dbReference>
<dbReference type="SUPFAM" id="SSF46942">
    <property type="entry name" value="Elongation factor TFIIS domain 2"/>
    <property type="match status" value="1"/>
</dbReference>
<dbReference type="CTD" id="127428"/>
<dbReference type="RefSeq" id="XP_053544508.1">
    <property type="nucleotide sequence ID" value="XM_053688533.1"/>
</dbReference>
<dbReference type="GO" id="GO:0006351">
    <property type="term" value="P:DNA-templated transcription"/>
    <property type="evidence" value="ECO:0007669"/>
    <property type="project" value="InterPro"/>
</dbReference>
<evidence type="ECO:0000256" key="3">
    <source>
        <dbReference type="PROSITE-ProRule" id="PRU00649"/>
    </source>
</evidence>
<dbReference type="Pfam" id="PF08711">
    <property type="entry name" value="Med26"/>
    <property type="match status" value="1"/>
</dbReference>
<evidence type="ECO:0000259" key="4">
    <source>
        <dbReference type="PROSITE" id="PS51319"/>
    </source>
</evidence>
<dbReference type="SUPFAM" id="SSF47676">
    <property type="entry name" value="Conserved domain common to transcription factors TFIIS, elongin A, CRSP70"/>
    <property type="match status" value="1"/>
</dbReference>
<dbReference type="Proteomes" id="UP000221080">
    <property type="component" value="Chromosome 20"/>
</dbReference>
<organism evidence="5 6">
    <name type="scientific">Ictalurus punctatus</name>
    <name type="common">Channel catfish</name>
    <name type="synonym">Silurus punctatus</name>
    <dbReference type="NCBI Taxonomy" id="7998"/>
    <lineage>
        <taxon>Eukaryota</taxon>
        <taxon>Metazoa</taxon>
        <taxon>Chordata</taxon>
        <taxon>Craniata</taxon>
        <taxon>Vertebrata</taxon>
        <taxon>Euteleostomi</taxon>
        <taxon>Actinopterygii</taxon>
        <taxon>Neopterygii</taxon>
        <taxon>Teleostei</taxon>
        <taxon>Ostariophysi</taxon>
        <taxon>Siluriformes</taxon>
        <taxon>Ictaluridae</taxon>
        <taxon>Ictalurus</taxon>
    </lineage>
</organism>
<evidence type="ECO:0000313" key="6">
    <source>
        <dbReference type="RefSeq" id="XP_053544508.1"/>
    </source>
</evidence>
<keyword evidence="5" id="KW-1185">Reference proteome</keyword>
<dbReference type="InterPro" id="IPR003617">
    <property type="entry name" value="TFIIS/CRSP70_N_sub"/>
</dbReference>
<evidence type="ECO:0000256" key="1">
    <source>
        <dbReference type="ARBA" id="ARBA00004123"/>
    </source>
</evidence>
<dbReference type="SMART" id="SM00509">
    <property type="entry name" value="TFS2N"/>
    <property type="match status" value="1"/>
</dbReference>
<keyword evidence="2 3" id="KW-0539">Nucleus</keyword>
<keyword evidence="6" id="KW-0251">Elongation factor</keyword>
<sequence>MDKFVIRVPKDDQTRQGLKHGEKVYKQTTLESLKRVVVIEDIERFKSILELPGQTKENMLNALTELDRKVPSREVLKSTRIGHTVNTLRKKHPDADVKSLARQVYTRWRTFIEENANKPCIEVRCDKQTEELRSNARKLLADSMGLEVDAALVDNVEREVFHQCSRLIGRAYRRSVRALVFTLKHKPDVRAQVKDGRVAVNVFVSSHKKKPSTSHTMAMSMRMTASTQTLMKTMSLVSWASGSALWALSRLLDSSASRASSFIRIRSSAEMMPTDATFLCASHCTSYS</sequence>
<reference evidence="5" key="1">
    <citation type="journal article" date="2016" name="Nat. Commun.">
        <title>The channel catfish genome sequence provides insights into the evolution of scale formation in teleosts.</title>
        <authorList>
            <person name="Liu Z."/>
            <person name="Liu S."/>
            <person name="Yao J."/>
            <person name="Bao L."/>
            <person name="Zhang J."/>
            <person name="Li Y."/>
            <person name="Jiang C."/>
            <person name="Sun L."/>
            <person name="Wang R."/>
            <person name="Zhang Y."/>
            <person name="Zhou T."/>
            <person name="Zeng Q."/>
            <person name="Fu Q."/>
            <person name="Gao S."/>
            <person name="Li N."/>
            <person name="Koren S."/>
            <person name="Jiang Y."/>
            <person name="Zimin A."/>
            <person name="Xu P."/>
            <person name="Phillippy A.M."/>
            <person name="Geng X."/>
            <person name="Song L."/>
            <person name="Sun F."/>
            <person name="Li C."/>
            <person name="Wang X."/>
            <person name="Chen A."/>
            <person name="Jin Y."/>
            <person name="Yuan Z."/>
            <person name="Yang Y."/>
            <person name="Tan S."/>
            <person name="Peatman E."/>
            <person name="Lu J."/>
            <person name="Qin Z."/>
            <person name="Dunham R."/>
            <person name="Li Z."/>
            <person name="Sonstegard T."/>
            <person name="Feng J."/>
            <person name="Danzmann R.G."/>
            <person name="Schroeder S."/>
            <person name="Scheffler B."/>
            <person name="Duke M.V."/>
            <person name="Ballard L."/>
            <person name="Kucuktas H."/>
            <person name="Kaltenboeck L."/>
            <person name="Liu H."/>
            <person name="Armbruster J."/>
            <person name="Xie Y."/>
            <person name="Kirby M.L."/>
            <person name="Tian Y."/>
            <person name="Flanagan M.E."/>
            <person name="Mu W."/>
            <person name="Waldbieser G.C."/>
        </authorList>
    </citation>
    <scope>NUCLEOTIDE SEQUENCE [LARGE SCALE GENOMIC DNA]</scope>
    <source>
        <strain evidence="5">SDA103</strain>
    </source>
</reference>
<dbReference type="AlphaFoldDB" id="A0A9F7RW79"/>
<dbReference type="GeneID" id="100528269"/>
<dbReference type="PANTHER" id="PTHR46554:SF2">
    <property type="entry name" value="TFIIS N-TERMINAL DOMAIN-CONTAINING PROTEIN"/>
    <property type="match status" value="1"/>
</dbReference>
<dbReference type="InterPro" id="IPR036575">
    <property type="entry name" value="TFIIS_cen_dom_sf"/>
</dbReference>
<dbReference type="Gene3D" id="1.10.472.30">
    <property type="entry name" value="Transcription elongation factor S-II, central domain"/>
    <property type="match status" value="1"/>
</dbReference>
<name>A0A9F7RW79_ICTPU</name>
<dbReference type="Gene3D" id="1.20.930.10">
    <property type="entry name" value="Conserved domain common to transcription factors TFIIS, elongin A, CRSP70"/>
    <property type="match status" value="1"/>
</dbReference>
<dbReference type="CDD" id="cd00183">
    <property type="entry name" value="TFIIS_I"/>
    <property type="match status" value="1"/>
</dbReference>
<keyword evidence="6" id="KW-0648">Protein biosynthesis</keyword>
<feature type="domain" description="TFIIS N-terminal" evidence="4">
    <location>
        <begin position="40"/>
        <end position="115"/>
    </location>
</feature>
<evidence type="ECO:0000256" key="2">
    <source>
        <dbReference type="ARBA" id="ARBA00023242"/>
    </source>
</evidence>
<dbReference type="InterPro" id="IPR035441">
    <property type="entry name" value="TFIIS/LEDGF_dom_sf"/>
</dbReference>
<evidence type="ECO:0000313" key="5">
    <source>
        <dbReference type="Proteomes" id="UP000221080"/>
    </source>
</evidence>
<dbReference type="GO" id="GO:0003746">
    <property type="term" value="F:translation elongation factor activity"/>
    <property type="evidence" value="ECO:0007669"/>
    <property type="project" value="UniProtKB-KW"/>
</dbReference>
<dbReference type="OrthoDB" id="44867at2759"/>
<accession>A0A9F7RW79</accession>
<protein>
    <submittedName>
        <fullName evidence="6">Transcription elongation factor A N-terminal and central domain-containing protein 2 isoform X1</fullName>
    </submittedName>
</protein>
<gene>
    <name evidence="6" type="primary">tceanc2</name>
    <name evidence="6" type="synonym">ca083</name>
</gene>
<dbReference type="PANTHER" id="PTHR46554">
    <property type="entry name" value="MEDIATOR OF RNA POLYMERASE II TRANSCRIPTION SUBUNIT 26A-RELATED"/>
    <property type="match status" value="1"/>
</dbReference>
<reference evidence="6" key="2">
    <citation type="submission" date="2025-08" db="UniProtKB">
        <authorList>
            <consortium name="RefSeq"/>
        </authorList>
    </citation>
    <scope>IDENTIFICATION</scope>
    <source>
        <tissue evidence="6">Blood</tissue>
    </source>
</reference>
<dbReference type="PROSITE" id="PS51319">
    <property type="entry name" value="TFIIS_N"/>
    <property type="match status" value="1"/>
</dbReference>